<gene>
    <name evidence="10" type="primary">argR</name>
    <name evidence="13" type="ORF">BTO08_00410</name>
</gene>
<dbReference type="PRINTS" id="PR01467">
    <property type="entry name" value="ARGREPRESSOR"/>
</dbReference>
<dbReference type="GO" id="GO:0003677">
    <property type="term" value="F:DNA binding"/>
    <property type="evidence" value="ECO:0007669"/>
    <property type="project" value="UniProtKB-KW"/>
</dbReference>
<evidence type="ECO:0000256" key="2">
    <source>
        <dbReference type="ARBA" id="ARBA00005040"/>
    </source>
</evidence>
<reference evidence="13 14" key="1">
    <citation type="submission" date="2016-12" db="EMBL/GenBank/DDBJ databases">
        <title>Diversity of luminous bacteria.</title>
        <authorList>
            <person name="Yoshizawa S."/>
            <person name="Kogure K."/>
        </authorList>
    </citation>
    <scope>NUCLEOTIDE SEQUENCE [LARGE SCALE GENOMIC DNA]</scope>
    <source>
        <strain evidence="13 14">LC1-200</strain>
    </source>
</reference>
<evidence type="ECO:0000256" key="3">
    <source>
        <dbReference type="ARBA" id="ARBA00008316"/>
    </source>
</evidence>
<evidence type="ECO:0000256" key="7">
    <source>
        <dbReference type="ARBA" id="ARBA00023015"/>
    </source>
</evidence>
<dbReference type="PANTHER" id="PTHR34471:SF1">
    <property type="entry name" value="ARGININE REPRESSOR"/>
    <property type="match status" value="1"/>
</dbReference>
<protein>
    <recommendedName>
        <fullName evidence="4 10">Arginine repressor</fullName>
    </recommendedName>
</protein>
<proteinExistence type="inferred from homology"/>
<dbReference type="Gene3D" id="3.30.1360.40">
    <property type="match status" value="1"/>
</dbReference>
<dbReference type="PANTHER" id="PTHR34471">
    <property type="entry name" value="ARGININE REPRESSOR"/>
    <property type="match status" value="1"/>
</dbReference>
<dbReference type="InterPro" id="IPR036388">
    <property type="entry name" value="WH-like_DNA-bd_sf"/>
</dbReference>
<dbReference type="UniPathway" id="UPA00068"/>
<evidence type="ECO:0000256" key="8">
    <source>
        <dbReference type="ARBA" id="ARBA00023125"/>
    </source>
</evidence>
<comment type="pathway">
    <text evidence="2 10">Amino-acid biosynthesis; L-arginine biosynthesis [regulation].</text>
</comment>
<keyword evidence="6 10" id="KW-0055">Arginine biosynthesis</keyword>
<keyword evidence="8 10" id="KW-0238">DNA-binding</keyword>
<dbReference type="Pfam" id="PF02863">
    <property type="entry name" value="Arg_repressor_C"/>
    <property type="match status" value="1"/>
</dbReference>
<evidence type="ECO:0000313" key="13">
    <source>
        <dbReference type="EMBL" id="PQJ65996.1"/>
    </source>
</evidence>
<accession>A0A2S7VV49</accession>
<dbReference type="RefSeq" id="WP_105059457.1">
    <property type="nucleotide sequence ID" value="NZ_MSCJ01000001.1"/>
</dbReference>
<organism evidence="13 14">
    <name type="scientific">Photobacterium angustum</name>
    <dbReference type="NCBI Taxonomy" id="661"/>
    <lineage>
        <taxon>Bacteria</taxon>
        <taxon>Pseudomonadati</taxon>
        <taxon>Pseudomonadota</taxon>
        <taxon>Gammaproteobacteria</taxon>
        <taxon>Vibrionales</taxon>
        <taxon>Vibrionaceae</taxon>
        <taxon>Photobacterium</taxon>
    </lineage>
</organism>
<keyword evidence="7 10" id="KW-0805">Transcription regulation</keyword>
<sequence>MNGHESPHGITSHYCEKNMTTVCKRLLQTHNFSTQDHIRDALIKEGFDDISQSTVSRLLTKLKIIKAPNVYGKRVYCVIETTNPTYIDSEIASQIEFVTHNKLVVVVKTHPGSAQLIARIIDLHPHQEILGTIAGNDTIMVAPCHIDRISDCEKAVCLSLGMI</sequence>
<dbReference type="GO" id="GO:0005737">
    <property type="term" value="C:cytoplasm"/>
    <property type="evidence" value="ECO:0007669"/>
    <property type="project" value="UniProtKB-SubCell"/>
</dbReference>
<evidence type="ECO:0000313" key="14">
    <source>
        <dbReference type="Proteomes" id="UP000238730"/>
    </source>
</evidence>
<evidence type="ECO:0000256" key="1">
    <source>
        <dbReference type="ARBA" id="ARBA00004496"/>
    </source>
</evidence>
<evidence type="ECO:0000256" key="4">
    <source>
        <dbReference type="ARBA" id="ARBA00021148"/>
    </source>
</evidence>
<evidence type="ECO:0000259" key="11">
    <source>
        <dbReference type="Pfam" id="PF01316"/>
    </source>
</evidence>
<dbReference type="Gene3D" id="1.10.10.10">
    <property type="entry name" value="Winged helix-like DNA-binding domain superfamily/Winged helix DNA-binding domain"/>
    <property type="match status" value="1"/>
</dbReference>
<dbReference type="GO" id="GO:0051259">
    <property type="term" value="P:protein complex oligomerization"/>
    <property type="evidence" value="ECO:0007669"/>
    <property type="project" value="InterPro"/>
</dbReference>
<dbReference type="Pfam" id="PF01316">
    <property type="entry name" value="Arg_repressor"/>
    <property type="match status" value="1"/>
</dbReference>
<dbReference type="Proteomes" id="UP000238730">
    <property type="component" value="Unassembled WGS sequence"/>
</dbReference>
<comment type="function">
    <text evidence="10">Regulates arginine biosynthesis genes.</text>
</comment>
<name>A0A2S7VV49_PHOAN</name>
<dbReference type="GO" id="GO:0003700">
    <property type="term" value="F:DNA-binding transcription factor activity"/>
    <property type="evidence" value="ECO:0007669"/>
    <property type="project" value="UniProtKB-UniRule"/>
</dbReference>
<comment type="similarity">
    <text evidence="3 10">Belongs to the ArgR family.</text>
</comment>
<dbReference type="AlphaFoldDB" id="A0A2S7VV49"/>
<dbReference type="SUPFAM" id="SSF55252">
    <property type="entry name" value="C-terminal domain of arginine repressor"/>
    <property type="match status" value="1"/>
</dbReference>
<evidence type="ECO:0000259" key="12">
    <source>
        <dbReference type="Pfam" id="PF02863"/>
    </source>
</evidence>
<keyword evidence="5 10" id="KW-0963">Cytoplasm</keyword>
<feature type="domain" description="Arginine repressor DNA-binding" evidence="11">
    <location>
        <begin position="22"/>
        <end position="82"/>
    </location>
</feature>
<dbReference type="InterPro" id="IPR020900">
    <property type="entry name" value="Arg_repress_DNA-bd"/>
</dbReference>
<evidence type="ECO:0000256" key="5">
    <source>
        <dbReference type="ARBA" id="ARBA00022490"/>
    </source>
</evidence>
<dbReference type="InterPro" id="IPR001669">
    <property type="entry name" value="Arg_repress"/>
</dbReference>
<dbReference type="InterPro" id="IPR036251">
    <property type="entry name" value="Arg_repress_C_sf"/>
</dbReference>
<comment type="subcellular location">
    <subcellularLocation>
        <location evidence="1 10">Cytoplasm</location>
    </subcellularLocation>
</comment>
<evidence type="ECO:0000256" key="9">
    <source>
        <dbReference type="ARBA" id="ARBA00023163"/>
    </source>
</evidence>
<dbReference type="EMBL" id="MSCJ01000001">
    <property type="protein sequence ID" value="PQJ65996.1"/>
    <property type="molecule type" value="Genomic_DNA"/>
</dbReference>
<dbReference type="GO" id="GO:0034618">
    <property type="term" value="F:arginine binding"/>
    <property type="evidence" value="ECO:0007669"/>
    <property type="project" value="InterPro"/>
</dbReference>
<evidence type="ECO:0000256" key="6">
    <source>
        <dbReference type="ARBA" id="ARBA00022571"/>
    </source>
</evidence>
<dbReference type="SUPFAM" id="SSF46785">
    <property type="entry name" value="Winged helix' DNA-binding domain"/>
    <property type="match status" value="1"/>
</dbReference>
<dbReference type="GO" id="GO:0006526">
    <property type="term" value="P:L-arginine biosynthetic process"/>
    <property type="evidence" value="ECO:0007669"/>
    <property type="project" value="UniProtKB-UniPathway"/>
</dbReference>
<feature type="domain" description="Arginine repressor C-terminal" evidence="12">
    <location>
        <begin position="97"/>
        <end position="152"/>
    </location>
</feature>
<keyword evidence="10" id="KW-0678">Repressor</keyword>
<evidence type="ECO:0000256" key="10">
    <source>
        <dbReference type="HAMAP-Rule" id="MF_00173"/>
    </source>
</evidence>
<comment type="caution">
    <text evidence="13">The sequence shown here is derived from an EMBL/GenBank/DDBJ whole genome shotgun (WGS) entry which is preliminary data.</text>
</comment>
<dbReference type="OrthoDB" id="6504145at2"/>
<keyword evidence="10" id="KW-0028">Amino-acid biosynthesis</keyword>
<dbReference type="InterPro" id="IPR020899">
    <property type="entry name" value="Arg_repress_C"/>
</dbReference>
<dbReference type="HAMAP" id="MF_00173">
    <property type="entry name" value="Arg_repressor"/>
    <property type="match status" value="1"/>
</dbReference>
<dbReference type="InterPro" id="IPR036390">
    <property type="entry name" value="WH_DNA-bd_sf"/>
</dbReference>
<keyword evidence="9 10" id="KW-0804">Transcription</keyword>
<dbReference type="GO" id="GO:1900079">
    <property type="term" value="P:regulation of arginine biosynthetic process"/>
    <property type="evidence" value="ECO:0007669"/>
    <property type="project" value="UniProtKB-UniRule"/>
</dbReference>